<feature type="chain" id="PRO_5045441347" evidence="1">
    <location>
        <begin position="32"/>
        <end position="417"/>
    </location>
</feature>
<dbReference type="InterPro" id="IPR006311">
    <property type="entry name" value="TAT_signal"/>
</dbReference>
<gene>
    <name evidence="3" type="ORF">H4W80_006144</name>
</gene>
<dbReference type="PANTHER" id="PTHR46825:SF7">
    <property type="entry name" value="D-ALANYL-D-ALANINE CARBOXYPEPTIDASE"/>
    <property type="match status" value="1"/>
</dbReference>
<dbReference type="InterPro" id="IPR001466">
    <property type="entry name" value="Beta-lactam-related"/>
</dbReference>
<dbReference type="Pfam" id="PF00144">
    <property type="entry name" value="Beta-lactamase"/>
    <property type="match status" value="1"/>
</dbReference>
<dbReference type="PANTHER" id="PTHR46825">
    <property type="entry name" value="D-ALANYL-D-ALANINE-CARBOXYPEPTIDASE/ENDOPEPTIDASE AMPH"/>
    <property type="match status" value="1"/>
</dbReference>
<evidence type="ECO:0000313" key="3">
    <source>
        <dbReference type="EMBL" id="MBE1587886.1"/>
    </source>
</evidence>
<keyword evidence="3" id="KW-0645">Protease</keyword>
<dbReference type="InterPro" id="IPR012338">
    <property type="entry name" value="Beta-lactam/transpept-like"/>
</dbReference>
<proteinExistence type="predicted"/>
<dbReference type="RefSeq" id="WP_192788202.1">
    <property type="nucleotide sequence ID" value="NZ_JADBEK010000001.1"/>
</dbReference>
<feature type="signal peptide" evidence="1">
    <location>
        <begin position="1"/>
        <end position="31"/>
    </location>
</feature>
<keyword evidence="3" id="KW-0121">Carboxypeptidase</keyword>
<feature type="domain" description="Beta-lactamase-related" evidence="2">
    <location>
        <begin position="77"/>
        <end position="403"/>
    </location>
</feature>
<dbReference type="SUPFAM" id="SSF56601">
    <property type="entry name" value="beta-lactamase/transpeptidase-like"/>
    <property type="match status" value="1"/>
</dbReference>
<evidence type="ECO:0000313" key="4">
    <source>
        <dbReference type="Proteomes" id="UP000633509"/>
    </source>
</evidence>
<dbReference type="PROSITE" id="PS51318">
    <property type="entry name" value="TAT"/>
    <property type="match status" value="1"/>
</dbReference>
<dbReference type="EC" id="3.4.16.4" evidence="3"/>
<dbReference type="Gene3D" id="3.40.710.10">
    <property type="entry name" value="DD-peptidase/beta-lactamase superfamily"/>
    <property type="match status" value="1"/>
</dbReference>
<reference evidence="3 4" key="1">
    <citation type="submission" date="2020-10" db="EMBL/GenBank/DDBJ databases">
        <title>Sequencing the genomes of 1000 actinobacteria strains.</title>
        <authorList>
            <person name="Klenk H.-P."/>
        </authorList>
    </citation>
    <scope>NUCLEOTIDE SEQUENCE [LARGE SCALE GENOMIC DNA]</scope>
    <source>
        <strain evidence="3 4">DSM 43173</strain>
    </source>
</reference>
<dbReference type="Proteomes" id="UP000633509">
    <property type="component" value="Unassembled WGS sequence"/>
</dbReference>
<keyword evidence="1" id="KW-0732">Signal</keyword>
<evidence type="ECO:0000259" key="2">
    <source>
        <dbReference type="Pfam" id="PF00144"/>
    </source>
</evidence>
<keyword evidence="3" id="KW-0378">Hydrolase</keyword>
<organism evidence="3 4">
    <name type="scientific">Nonomuraea angiospora</name>
    <dbReference type="NCBI Taxonomy" id="46172"/>
    <lineage>
        <taxon>Bacteria</taxon>
        <taxon>Bacillati</taxon>
        <taxon>Actinomycetota</taxon>
        <taxon>Actinomycetes</taxon>
        <taxon>Streptosporangiales</taxon>
        <taxon>Streptosporangiaceae</taxon>
        <taxon>Nonomuraea</taxon>
    </lineage>
</organism>
<keyword evidence="4" id="KW-1185">Reference proteome</keyword>
<comment type="caution">
    <text evidence="3">The sequence shown here is derived from an EMBL/GenBank/DDBJ whole genome shotgun (WGS) entry which is preliminary data.</text>
</comment>
<accession>A0ABR9M4P9</accession>
<dbReference type="EMBL" id="JADBEK010000001">
    <property type="protein sequence ID" value="MBE1587886.1"/>
    <property type="molecule type" value="Genomic_DNA"/>
</dbReference>
<dbReference type="InterPro" id="IPR050491">
    <property type="entry name" value="AmpC-like"/>
</dbReference>
<sequence>MSRTSSESKSSRRVRVLAAAALAALSGLVVAGTPAAAATGLDRTANVVRQSPDESLSAELAEVRDELKRNHRPDALQRKLDGLVEKDGFPAALAAVRDGKGRTRHYTAGVADLATKAEVPVDGRVRIASNTKMFTAVAVLQLVGEGKVDLDEPIETYLPKVVRGKGIDGSDITVRQLLQHTSGLPNYTRWMTSIFKSRDVYRSPQDLLDMAFAHKASFAPGTSWEYSNTNYVLAGLLIEKVTGRPVAEVITDRIIRPIGLRDTYWPGKGDRTIRGRHPQGYASEQPGGKLKDITNLDPSWGWAAGQLIGTPSDLNRFMTALMGGKLLKPEQLAAMKHTMKAPGFPAGWEYGLGLMKMPLSCGGVTWGHGGDIDGYETRNGVTEDGRAATVAVTALPPNEEAHQHVIEAMDTALCAKR</sequence>
<protein>
    <submittedName>
        <fullName evidence="3">D-alanyl-D-alanine carboxypeptidase</fullName>
        <ecNumber evidence="3">3.4.16.4</ecNumber>
    </submittedName>
</protein>
<dbReference type="GO" id="GO:0009002">
    <property type="term" value="F:serine-type D-Ala-D-Ala carboxypeptidase activity"/>
    <property type="evidence" value="ECO:0007669"/>
    <property type="project" value="UniProtKB-EC"/>
</dbReference>
<evidence type="ECO:0000256" key="1">
    <source>
        <dbReference type="SAM" id="SignalP"/>
    </source>
</evidence>
<name>A0ABR9M4P9_9ACTN</name>